<dbReference type="Pfam" id="PF04851">
    <property type="entry name" value="ResIII"/>
    <property type="match status" value="1"/>
</dbReference>
<dbReference type="EMBL" id="DTKJ01000069">
    <property type="protein sequence ID" value="HGZ12539.1"/>
    <property type="molecule type" value="Genomic_DNA"/>
</dbReference>
<protein>
    <submittedName>
        <fullName evidence="2">DEAD/DEAH box helicase</fullName>
    </submittedName>
</protein>
<gene>
    <name evidence="2" type="ORF">ENW48_10050</name>
</gene>
<dbReference type="InterPro" id="IPR001650">
    <property type="entry name" value="Helicase_C-like"/>
</dbReference>
<keyword evidence="2" id="KW-0378">Hydrolase</keyword>
<keyword evidence="2" id="KW-0547">Nucleotide-binding</keyword>
<dbReference type="InterPro" id="IPR006935">
    <property type="entry name" value="Helicase/UvrB_N"/>
</dbReference>
<dbReference type="SMART" id="SM00490">
    <property type="entry name" value="HELICc"/>
    <property type="match status" value="1"/>
</dbReference>
<dbReference type="InterPro" id="IPR050742">
    <property type="entry name" value="Helicase_Restrict-Modif_Enz"/>
</dbReference>
<keyword evidence="2" id="KW-0067">ATP-binding</keyword>
<dbReference type="GO" id="GO:0004386">
    <property type="term" value="F:helicase activity"/>
    <property type="evidence" value="ECO:0007669"/>
    <property type="project" value="UniProtKB-KW"/>
</dbReference>
<evidence type="ECO:0000313" key="2">
    <source>
        <dbReference type="EMBL" id="HGZ12539.1"/>
    </source>
</evidence>
<dbReference type="CDD" id="cd17926">
    <property type="entry name" value="DEXHc_RE"/>
    <property type="match status" value="1"/>
</dbReference>
<dbReference type="InterPro" id="IPR027417">
    <property type="entry name" value="P-loop_NTPase"/>
</dbReference>
<dbReference type="InterPro" id="IPR014001">
    <property type="entry name" value="Helicase_ATP-bd"/>
</dbReference>
<feature type="domain" description="Helicase ATP-binding" evidence="1">
    <location>
        <begin position="113"/>
        <end position="261"/>
    </location>
</feature>
<evidence type="ECO:0000259" key="1">
    <source>
        <dbReference type="PROSITE" id="PS51192"/>
    </source>
</evidence>
<dbReference type="SMART" id="SM00487">
    <property type="entry name" value="DEXDc"/>
    <property type="match status" value="1"/>
</dbReference>
<dbReference type="PROSITE" id="PS51192">
    <property type="entry name" value="HELICASE_ATP_BIND_1"/>
    <property type="match status" value="1"/>
</dbReference>
<organism evidence="2">
    <name type="scientific">Desulfobacca acetoxidans</name>
    <dbReference type="NCBI Taxonomy" id="60893"/>
    <lineage>
        <taxon>Bacteria</taxon>
        <taxon>Pseudomonadati</taxon>
        <taxon>Thermodesulfobacteriota</taxon>
        <taxon>Desulfobaccia</taxon>
        <taxon>Desulfobaccales</taxon>
        <taxon>Desulfobaccaceae</taxon>
        <taxon>Desulfobacca</taxon>
    </lineage>
</organism>
<dbReference type="Pfam" id="PF00271">
    <property type="entry name" value="Helicase_C"/>
    <property type="match status" value="1"/>
</dbReference>
<dbReference type="SUPFAM" id="SSF52540">
    <property type="entry name" value="P-loop containing nucleoside triphosphate hydrolases"/>
    <property type="match status" value="2"/>
</dbReference>
<comment type="caution">
    <text evidence="2">The sequence shown here is derived from an EMBL/GenBank/DDBJ whole genome shotgun (WGS) entry which is preliminary data.</text>
</comment>
<dbReference type="PANTHER" id="PTHR47396">
    <property type="entry name" value="TYPE I RESTRICTION ENZYME ECOKI R PROTEIN"/>
    <property type="match status" value="1"/>
</dbReference>
<dbReference type="GO" id="GO:0016787">
    <property type="term" value="F:hydrolase activity"/>
    <property type="evidence" value="ECO:0007669"/>
    <property type="project" value="InterPro"/>
</dbReference>
<dbReference type="GO" id="GO:0005524">
    <property type="term" value="F:ATP binding"/>
    <property type="evidence" value="ECO:0007669"/>
    <property type="project" value="InterPro"/>
</dbReference>
<dbReference type="PANTHER" id="PTHR47396:SF1">
    <property type="entry name" value="ATP-DEPENDENT HELICASE IRC3-RELATED"/>
    <property type="match status" value="1"/>
</dbReference>
<accession>A0A7C5ENP5</accession>
<reference evidence="2" key="1">
    <citation type="journal article" date="2020" name="mSystems">
        <title>Genome- and Community-Level Interaction Insights into Carbon Utilization and Element Cycling Functions of Hydrothermarchaeota in Hydrothermal Sediment.</title>
        <authorList>
            <person name="Zhou Z."/>
            <person name="Liu Y."/>
            <person name="Xu W."/>
            <person name="Pan J."/>
            <person name="Luo Z.H."/>
            <person name="Li M."/>
        </authorList>
    </citation>
    <scope>NUCLEOTIDE SEQUENCE [LARGE SCALE GENOMIC DNA]</scope>
    <source>
        <strain evidence="2">SpSt-853</strain>
    </source>
</reference>
<dbReference type="GO" id="GO:0005829">
    <property type="term" value="C:cytosol"/>
    <property type="evidence" value="ECO:0007669"/>
    <property type="project" value="TreeGrafter"/>
</dbReference>
<dbReference type="Gene3D" id="3.40.50.300">
    <property type="entry name" value="P-loop containing nucleotide triphosphate hydrolases"/>
    <property type="match status" value="2"/>
</dbReference>
<proteinExistence type="predicted"/>
<dbReference type="CDD" id="cd18785">
    <property type="entry name" value="SF2_C"/>
    <property type="match status" value="1"/>
</dbReference>
<dbReference type="GO" id="GO:0003677">
    <property type="term" value="F:DNA binding"/>
    <property type="evidence" value="ECO:0007669"/>
    <property type="project" value="InterPro"/>
</dbReference>
<sequence>MLTLTINSRTHLRPLAQMPGAVLKKIRDRLTFTNPAFLEAEKRGFWTGDLEREIKGYQVEGDAMVILRGFTRQLVGILHRAGVDYQIQDRRRTLPSVDLQFQGELRDFQAEAVQAMMARDFGTLAAPTGSGKTVIALALAAQRRQPTLVVVHTKELLDQWVARIETFLGIPPQEVGIIGGGKKRIGQKITVALVQSLYKCAGEVAPHIGLLVVDECHRAPSRTFTEAVTAFDCRFMLGLSATPWRRDGLSRLIYWHLGDKVHEVDKGSLVEGGYVLSAEVVWRETRFEPYHDPSEEYARMLSELTQDPARNALIADDVAREAANGGGVCLVLTDRKAHCETLVELLSDRRLEAALLTGDLGNEERQRVIAGLNAGAVKVLVATGQLISEGFDCPSLSTLFLATPIRFSGRLLQCLGRVLRPAPGKEKARVFDYVDIEVGVLEHAARARARVYQQGGNNVAV</sequence>
<keyword evidence="2" id="KW-0347">Helicase</keyword>
<dbReference type="AlphaFoldDB" id="A0A7C5ENP5"/>
<name>A0A7C5ENP5_9BACT</name>